<dbReference type="Gene3D" id="3.40.50.1220">
    <property type="entry name" value="TPP-binding domain"/>
    <property type="match status" value="1"/>
</dbReference>
<dbReference type="Pfam" id="PF00931">
    <property type="entry name" value="NB-ARC"/>
    <property type="match status" value="1"/>
</dbReference>
<organism evidence="2 3">
    <name type="scientific">Erwinia aeris</name>
    <dbReference type="NCBI Taxonomy" id="3239803"/>
    <lineage>
        <taxon>Bacteria</taxon>
        <taxon>Pseudomonadati</taxon>
        <taxon>Pseudomonadota</taxon>
        <taxon>Gammaproteobacteria</taxon>
        <taxon>Enterobacterales</taxon>
        <taxon>Erwiniaceae</taxon>
        <taxon>Erwinia</taxon>
    </lineage>
</organism>
<dbReference type="Gene3D" id="3.40.50.300">
    <property type="entry name" value="P-loop containing nucleotide triphosphate hydrolases"/>
    <property type="match status" value="1"/>
</dbReference>
<reference evidence="2 3" key="1">
    <citation type="submission" date="2024-07" db="EMBL/GenBank/DDBJ databases">
        <authorList>
            <person name="Hebao G."/>
        </authorList>
    </citation>
    <scope>NUCLEOTIDE SEQUENCE [LARGE SCALE GENOMIC DNA]</scope>
    <source>
        <strain evidence="2 3">ACCC 02193</strain>
    </source>
</reference>
<dbReference type="EMBL" id="JBGFFX010000013">
    <property type="protein sequence ID" value="MEY8772573.1"/>
    <property type="molecule type" value="Genomic_DNA"/>
</dbReference>
<sequence length="969" mass="111502">MDFDKDQDLIPEFLKNSINEKKLVIFVGAGLSRSAGLPDWKKITMEILAENIKTISKATGFYSALENDVMTPLEVLDKIQNDKKTILEGFERKLKIKDNESKIHRTISEISRKIITTNFDRLIESNSSIENIITHDSQYNLSKIDDHDEFILKIHGDINQADKCIIFTNQFDELYKNESLGVFQLQKLLSENTCLFVGFSFQDPYVKELFEYIQEKYNGFGKKNFIISTSEMQIPGITTIKLSNYDELPDYFNKLLSFSPYSLEKIKEVIEKKAPFLNNRLFSAEMDGSDIPPLVSTWVGRERELQAIQRQYYKVIFITGFGGEGKSALASQAFSMLQIAGDYSIYDWRDFKEEEHNFHYKILSMIRLVSSDFNLNSLSGLDDETLIQIFFNKLSSKKGIFILDNVDRYIDMETLEPINEIGKFFKSAMKFEHQSTFIFTCRPFIQYATVDFIQLSLKGLTEVNTIELFNKPEIPLSKEKRLHYAKVAHNLTKGHALWLNLIMAQALRGESSLQHFLSNIGSSISSDSTDSALLAETILNKVWSILNERDQKLLKTLAEAIRSETADDYAEILRDELNYNKFSKSLKTLSNLNLIIKKINSDYIELHPLVKEFVRKNHYVGERSKYIYLLIKYYDKFLVVLKEKLSHKLNFKELSSFTNKAELAINAADYQEAINSLKEVYSAINAAGYTEEYLRVCKIFLNSFSWSKNSTSKIVNLDVFLNDASSMAAEYGDMATCNLCIEKFESVVEGKDEKYIQLCKMKAFSSWTEKKYDTAINICEEALYLLDRTNQPDKYDIGHTHALSLRDSGEPKSISKALKLFTENISLETVLDQSEIITDKFSASTYGNIGKCLALNNNHTDALTCYYKSFYCVMQENDANRLINFGHVSKWIFESLHALGEKLASCYFLKLALDSWESTSPYYYGQTAACDPYKKVIGMFVENGINEMDKWRIEKYCIDWVNSKSPYKI</sequence>
<dbReference type="SUPFAM" id="SSF52540">
    <property type="entry name" value="P-loop containing nucleoside triphosphate hydrolases"/>
    <property type="match status" value="1"/>
</dbReference>
<dbReference type="InterPro" id="IPR011990">
    <property type="entry name" value="TPR-like_helical_dom_sf"/>
</dbReference>
<dbReference type="InterPro" id="IPR029035">
    <property type="entry name" value="DHS-like_NAD/FAD-binding_dom"/>
</dbReference>
<evidence type="ECO:0000313" key="3">
    <source>
        <dbReference type="Proteomes" id="UP001565243"/>
    </source>
</evidence>
<keyword evidence="3" id="KW-1185">Reference proteome</keyword>
<dbReference type="RefSeq" id="WP_369896398.1">
    <property type="nucleotide sequence ID" value="NZ_JBGFFX010000013.1"/>
</dbReference>
<protein>
    <submittedName>
        <fullName evidence="2">SIR2 family protein</fullName>
    </submittedName>
</protein>
<dbReference type="Pfam" id="PF13289">
    <property type="entry name" value="SIR2_2"/>
    <property type="match status" value="1"/>
</dbReference>
<dbReference type="SUPFAM" id="SSF48452">
    <property type="entry name" value="TPR-like"/>
    <property type="match status" value="1"/>
</dbReference>
<dbReference type="Gene3D" id="1.25.40.10">
    <property type="entry name" value="Tetratricopeptide repeat domain"/>
    <property type="match status" value="1"/>
</dbReference>
<accession>A0ABV4ECB1</accession>
<name>A0ABV4ECB1_9GAMM</name>
<dbReference type="InterPro" id="IPR002182">
    <property type="entry name" value="NB-ARC"/>
</dbReference>
<proteinExistence type="predicted"/>
<evidence type="ECO:0000313" key="2">
    <source>
        <dbReference type="EMBL" id="MEY8772573.1"/>
    </source>
</evidence>
<evidence type="ECO:0000259" key="1">
    <source>
        <dbReference type="Pfam" id="PF00931"/>
    </source>
</evidence>
<feature type="domain" description="NB-ARC" evidence="1">
    <location>
        <begin position="312"/>
        <end position="414"/>
    </location>
</feature>
<gene>
    <name evidence="2" type="ORF">AB6T85_19385</name>
</gene>
<dbReference type="SUPFAM" id="SSF52467">
    <property type="entry name" value="DHS-like NAD/FAD-binding domain"/>
    <property type="match status" value="1"/>
</dbReference>
<dbReference type="Proteomes" id="UP001565243">
    <property type="component" value="Unassembled WGS sequence"/>
</dbReference>
<dbReference type="InterPro" id="IPR027417">
    <property type="entry name" value="P-loop_NTPase"/>
</dbReference>
<comment type="caution">
    <text evidence="2">The sequence shown here is derived from an EMBL/GenBank/DDBJ whole genome shotgun (WGS) entry which is preliminary data.</text>
</comment>